<dbReference type="PANTHER" id="PTHR15503">
    <property type="entry name" value="LDOC1 RELATED"/>
    <property type="match status" value="1"/>
</dbReference>
<dbReference type="SUPFAM" id="SSF56672">
    <property type="entry name" value="DNA/RNA polymerases"/>
    <property type="match status" value="1"/>
</dbReference>
<evidence type="ECO:0000259" key="2">
    <source>
        <dbReference type="Pfam" id="PF19259"/>
    </source>
</evidence>
<sequence>MTRNRSPNPRPRQQRRTREEDTAADTDRQTRNRDQVPEDGNPGVAAPHPVQQPAVDTMAMMRQMFEFMNTAQRQNQEQMSQMLQQQKPQRKKGNPPQFNGQSNDDLELWLFSTEQYYSNYSEEMEAESSDFVDTIFGNLGPAAQTWYRDFKISLGDQPATWTIFKQRIRERFREADFQHKVLSRLHNLRWSGSQQAYTTKFLHLLSQLDCELPEVVKRWYYQQNLCSDTSAFVSQNVPSTLKEVIELAQRFEDSRATIPGPGVQKDQRGDKPQSKPQSQKKNPVASSKPHQSLDTTGRNGDRPSCAYCEKPGHTEAVCFKKKADAKSVRGSRPRSESPLPKQLHYHADDAVLSTKENVGASFNAIDAQVASSLGLPIKASSKPLNVKLGSGQRVSIPRRTTRITLSMCGFPLYDSDVFVMDIPEGKNVLLGFPWLEKVNPDIDWSTRTVRPRGANTGLTLHPCPRVPAGVLIAGGRRKKNLSRHIEDQDEKLLFYAKHDFISELGNTKVVSPRQFRRMQREESSFCFAIRITDDQSDKASRQLQQGWDQLRGRPEEAVLRKYKDTVFRVELPNVAPQRTIDVEAEVELDGKVPVARKQFRLSDEMKTAIRAWTEEMLSAGIIRPSKSPYCAPTFCVKKAVGWRIFHDFRGINSNLRIPATPVPRKEDIYDAMAGGYYFSAMDLLWVFFRFDFARRIYNTQHSRHPMASSSIWSPLWVSHAVLRLSTA</sequence>
<dbReference type="InterPro" id="IPR045358">
    <property type="entry name" value="Ty3_capsid"/>
</dbReference>
<dbReference type="InterPro" id="IPR032567">
    <property type="entry name" value="RTL1-rel"/>
</dbReference>
<dbReference type="AlphaFoldDB" id="W2ZEB0"/>
<evidence type="ECO:0000313" key="3">
    <source>
        <dbReference type="EMBL" id="ETP45311.1"/>
    </source>
</evidence>
<feature type="region of interest" description="Disordered" evidence="1">
    <location>
        <begin position="255"/>
        <end position="302"/>
    </location>
</feature>
<dbReference type="Gene3D" id="2.40.70.10">
    <property type="entry name" value="Acid Proteases"/>
    <property type="match status" value="1"/>
</dbReference>
<feature type="domain" description="Ty3 transposon capsid-like protein" evidence="2">
    <location>
        <begin position="138"/>
        <end position="252"/>
    </location>
</feature>
<dbReference type="CDD" id="cd00303">
    <property type="entry name" value="retropepsin_like"/>
    <property type="match status" value="1"/>
</dbReference>
<feature type="compositionally biased region" description="Low complexity" evidence="1">
    <location>
        <begin position="72"/>
        <end position="87"/>
    </location>
</feature>
<reference evidence="3 4" key="1">
    <citation type="submission" date="2013-11" db="EMBL/GenBank/DDBJ databases">
        <title>The Genome Sequence of Phytophthora parasitica P10297.</title>
        <authorList>
            <consortium name="The Broad Institute Genomics Platform"/>
            <person name="Russ C."/>
            <person name="Tyler B."/>
            <person name="Panabieres F."/>
            <person name="Shan W."/>
            <person name="Tripathy S."/>
            <person name="Grunwald N."/>
            <person name="Machado M."/>
            <person name="Johnson C.S."/>
            <person name="Walker B."/>
            <person name="Young S.K."/>
            <person name="Zeng Q."/>
            <person name="Gargeya S."/>
            <person name="Fitzgerald M."/>
            <person name="Haas B."/>
            <person name="Abouelleil A."/>
            <person name="Allen A.W."/>
            <person name="Alvarado L."/>
            <person name="Arachchi H.M."/>
            <person name="Berlin A.M."/>
            <person name="Chapman S.B."/>
            <person name="Gainer-Dewar J."/>
            <person name="Goldberg J."/>
            <person name="Griggs A."/>
            <person name="Gujja S."/>
            <person name="Hansen M."/>
            <person name="Howarth C."/>
            <person name="Imamovic A."/>
            <person name="Ireland A."/>
            <person name="Larimer J."/>
            <person name="McCowan C."/>
            <person name="Murphy C."/>
            <person name="Pearson M."/>
            <person name="Poon T.W."/>
            <person name="Priest M."/>
            <person name="Roberts A."/>
            <person name="Saif S."/>
            <person name="Shea T."/>
            <person name="Sisk P."/>
            <person name="Sykes S."/>
            <person name="Wortman J."/>
            <person name="Nusbaum C."/>
            <person name="Birren B."/>
        </authorList>
    </citation>
    <scope>NUCLEOTIDE SEQUENCE [LARGE SCALE GENOMIC DNA]</scope>
    <source>
        <strain evidence="3 4">P10297</strain>
    </source>
</reference>
<feature type="region of interest" description="Disordered" evidence="1">
    <location>
        <begin position="72"/>
        <end position="103"/>
    </location>
</feature>
<feature type="compositionally biased region" description="Basic and acidic residues" evidence="1">
    <location>
        <begin position="16"/>
        <end position="36"/>
    </location>
</feature>
<gene>
    <name evidence="3" type="ORF">F442_08269</name>
</gene>
<feature type="region of interest" description="Disordered" evidence="1">
    <location>
        <begin position="1"/>
        <end position="50"/>
    </location>
</feature>
<dbReference type="Gene3D" id="3.30.70.270">
    <property type="match status" value="1"/>
</dbReference>
<protein>
    <recommendedName>
        <fullName evidence="2">Ty3 transposon capsid-like protein domain-containing protein</fullName>
    </recommendedName>
</protein>
<evidence type="ECO:0000256" key="1">
    <source>
        <dbReference type="SAM" id="MobiDB-lite"/>
    </source>
</evidence>
<dbReference type="PANTHER" id="PTHR15503:SF22">
    <property type="entry name" value="TRANSPOSON TY3-I GAG POLYPROTEIN"/>
    <property type="match status" value="1"/>
</dbReference>
<dbReference type="Gene3D" id="3.10.10.10">
    <property type="entry name" value="HIV Type 1 Reverse Transcriptase, subunit A, domain 1"/>
    <property type="match status" value="1"/>
</dbReference>
<evidence type="ECO:0000313" key="4">
    <source>
        <dbReference type="Proteomes" id="UP000018948"/>
    </source>
</evidence>
<comment type="caution">
    <text evidence="3">The sequence shown here is derived from an EMBL/GenBank/DDBJ whole genome shotgun (WGS) entry which is preliminary data.</text>
</comment>
<organism evidence="3 4">
    <name type="scientific">Phytophthora nicotianae P10297</name>
    <dbReference type="NCBI Taxonomy" id="1317064"/>
    <lineage>
        <taxon>Eukaryota</taxon>
        <taxon>Sar</taxon>
        <taxon>Stramenopiles</taxon>
        <taxon>Oomycota</taxon>
        <taxon>Peronosporomycetes</taxon>
        <taxon>Peronosporales</taxon>
        <taxon>Peronosporaceae</taxon>
        <taxon>Phytophthora</taxon>
    </lineage>
</organism>
<dbReference type="InterPro" id="IPR021109">
    <property type="entry name" value="Peptidase_aspartic_dom_sf"/>
</dbReference>
<accession>W2ZEB0</accession>
<dbReference type="Proteomes" id="UP000018948">
    <property type="component" value="Unassembled WGS sequence"/>
</dbReference>
<dbReference type="Pfam" id="PF19259">
    <property type="entry name" value="Ty3_capsid"/>
    <property type="match status" value="1"/>
</dbReference>
<dbReference type="InterPro" id="IPR043502">
    <property type="entry name" value="DNA/RNA_pol_sf"/>
</dbReference>
<dbReference type="OrthoDB" id="163163at2759"/>
<dbReference type="InterPro" id="IPR043128">
    <property type="entry name" value="Rev_trsase/Diguanyl_cyclase"/>
</dbReference>
<feature type="compositionally biased region" description="Polar residues" evidence="1">
    <location>
        <begin position="284"/>
        <end position="298"/>
    </location>
</feature>
<name>W2ZEB0_PHYNI</name>
<dbReference type="EMBL" id="ANIY01001738">
    <property type="protein sequence ID" value="ETP45311.1"/>
    <property type="molecule type" value="Genomic_DNA"/>
</dbReference>
<proteinExistence type="predicted"/>